<organism evidence="3 4">
    <name type="scientific">Dongia sedimenti</name>
    <dbReference type="NCBI Taxonomy" id="3064282"/>
    <lineage>
        <taxon>Bacteria</taxon>
        <taxon>Pseudomonadati</taxon>
        <taxon>Pseudomonadota</taxon>
        <taxon>Alphaproteobacteria</taxon>
        <taxon>Rhodospirillales</taxon>
        <taxon>Dongiaceae</taxon>
        <taxon>Dongia</taxon>
    </lineage>
</organism>
<dbReference type="SUPFAM" id="SSF52833">
    <property type="entry name" value="Thioredoxin-like"/>
    <property type="match status" value="1"/>
</dbReference>
<dbReference type="CDD" id="cd03057">
    <property type="entry name" value="GST_N_Beta"/>
    <property type="match status" value="1"/>
</dbReference>
<evidence type="ECO:0000313" key="3">
    <source>
        <dbReference type="EMBL" id="MDQ7249318.1"/>
    </source>
</evidence>
<dbReference type="SFLD" id="SFLDG01150">
    <property type="entry name" value="Main.1:_Beta-like"/>
    <property type="match status" value="1"/>
</dbReference>
<dbReference type="EMBL" id="JAUYVI010000005">
    <property type="protein sequence ID" value="MDQ7249318.1"/>
    <property type="molecule type" value="Genomic_DNA"/>
</dbReference>
<evidence type="ECO:0000313" key="4">
    <source>
        <dbReference type="Proteomes" id="UP001230156"/>
    </source>
</evidence>
<dbReference type="InterPro" id="IPR010987">
    <property type="entry name" value="Glutathione-S-Trfase_C-like"/>
</dbReference>
<dbReference type="Gene3D" id="1.20.1050.10">
    <property type="match status" value="1"/>
</dbReference>
<gene>
    <name evidence="3" type="ORF">Q8A70_16645</name>
</gene>
<keyword evidence="4" id="KW-1185">Reference proteome</keyword>
<dbReference type="RefSeq" id="WP_379957175.1">
    <property type="nucleotide sequence ID" value="NZ_JAUYVI010000005.1"/>
</dbReference>
<proteinExistence type="predicted"/>
<accession>A0ABU0YNM3</accession>
<dbReference type="SFLD" id="SFLDG00358">
    <property type="entry name" value="Main_(cytGST)"/>
    <property type="match status" value="1"/>
</dbReference>
<dbReference type="PROSITE" id="PS50405">
    <property type="entry name" value="GST_CTER"/>
    <property type="match status" value="1"/>
</dbReference>
<sequence length="207" mass="22864">MYTLYWSPGSASMAPHCCLEEAGAAYALKLVDTAAGEHRKPEYLALNPAGKVPVLIIDGGFTMTESAAMCMLIADRHPAAELAPRIDDLERGHFYMWLMHLSNTLQPAMLRYYYPDRHTAAETEAVVSKAQEEVAAVWSRIDAHLRTKGPYLLGARFSAADIFCAMLSTWQDCCPETYRRFPGLKRLADLVMARPAIARIAAANQAA</sequence>
<reference evidence="4" key="1">
    <citation type="submission" date="2023-08" db="EMBL/GenBank/DDBJ databases">
        <title>Rhodospirillaceae gen. nov., a novel taxon isolated from the Yangtze River Yuezi River estuary sludge.</title>
        <authorList>
            <person name="Ruan L."/>
        </authorList>
    </citation>
    <scope>NUCLEOTIDE SEQUENCE [LARGE SCALE GENOMIC DNA]</scope>
    <source>
        <strain evidence="4">R-7</strain>
    </source>
</reference>
<name>A0ABU0YNM3_9PROT</name>
<evidence type="ECO:0000259" key="1">
    <source>
        <dbReference type="PROSITE" id="PS50404"/>
    </source>
</evidence>
<dbReference type="SFLD" id="SFLDS00019">
    <property type="entry name" value="Glutathione_Transferase_(cytos"/>
    <property type="match status" value="1"/>
</dbReference>
<dbReference type="PANTHER" id="PTHR44051:SF21">
    <property type="entry name" value="GLUTATHIONE S-TRANSFERASE FAMILY PROTEIN"/>
    <property type="match status" value="1"/>
</dbReference>
<dbReference type="Pfam" id="PF14497">
    <property type="entry name" value="GST_C_3"/>
    <property type="match status" value="1"/>
</dbReference>
<dbReference type="InterPro" id="IPR004045">
    <property type="entry name" value="Glutathione_S-Trfase_N"/>
</dbReference>
<feature type="domain" description="GST C-terminal" evidence="2">
    <location>
        <begin position="87"/>
        <end position="207"/>
    </location>
</feature>
<dbReference type="Pfam" id="PF02798">
    <property type="entry name" value="GST_N"/>
    <property type="match status" value="1"/>
</dbReference>
<dbReference type="InterPro" id="IPR004046">
    <property type="entry name" value="GST_C"/>
</dbReference>
<dbReference type="Proteomes" id="UP001230156">
    <property type="component" value="Unassembled WGS sequence"/>
</dbReference>
<dbReference type="InterPro" id="IPR036282">
    <property type="entry name" value="Glutathione-S-Trfase_C_sf"/>
</dbReference>
<dbReference type="PANTHER" id="PTHR44051">
    <property type="entry name" value="GLUTATHIONE S-TRANSFERASE-RELATED"/>
    <property type="match status" value="1"/>
</dbReference>
<protein>
    <submittedName>
        <fullName evidence="3">Glutathione S-transferase family protein</fullName>
    </submittedName>
</protein>
<dbReference type="PROSITE" id="PS50404">
    <property type="entry name" value="GST_NTER"/>
    <property type="match status" value="1"/>
</dbReference>
<comment type="caution">
    <text evidence="3">The sequence shown here is derived from an EMBL/GenBank/DDBJ whole genome shotgun (WGS) entry which is preliminary data.</text>
</comment>
<dbReference type="InterPro" id="IPR040079">
    <property type="entry name" value="Glutathione_S-Trfase"/>
</dbReference>
<evidence type="ECO:0000259" key="2">
    <source>
        <dbReference type="PROSITE" id="PS50405"/>
    </source>
</evidence>
<dbReference type="InterPro" id="IPR036249">
    <property type="entry name" value="Thioredoxin-like_sf"/>
</dbReference>
<dbReference type="SUPFAM" id="SSF47616">
    <property type="entry name" value="GST C-terminal domain-like"/>
    <property type="match status" value="1"/>
</dbReference>
<dbReference type="Gene3D" id="3.40.30.10">
    <property type="entry name" value="Glutaredoxin"/>
    <property type="match status" value="1"/>
</dbReference>
<feature type="domain" description="GST N-terminal" evidence="1">
    <location>
        <begin position="1"/>
        <end position="81"/>
    </location>
</feature>